<keyword evidence="2" id="KW-1185">Reference proteome</keyword>
<accession>A0ACB8QST5</accession>
<dbReference type="Proteomes" id="UP000814128">
    <property type="component" value="Unassembled WGS sequence"/>
</dbReference>
<organism evidence="1 2">
    <name type="scientific">Vararia minispora EC-137</name>
    <dbReference type="NCBI Taxonomy" id="1314806"/>
    <lineage>
        <taxon>Eukaryota</taxon>
        <taxon>Fungi</taxon>
        <taxon>Dikarya</taxon>
        <taxon>Basidiomycota</taxon>
        <taxon>Agaricomycotina</taxon>
        <taxon>Agaricomycetes</taxon>
        <taxon>Russulales</taxon>
        <taxon>Lachnocladiaceae</taxon>
        <taxon>Vararia</taxon>
    </lineage>
</organism>
<proteinExistence type="predicted"/>
<feature type="non-terminal residue" evidence="1">
    <location>
        <position position="67"/>
    </location>
</feature>
<evidence type="ECO:0000313" key="2">
    <source>
        <dbReference type="Proteomes" id="UP000814128"/>
    </source>
</evidence>
<name>A0ACB8QST5_9AGAM</name>
<dbReference type="EMBL" id="MU273501">
    <property type="protein sequence ID" value="KAI0034431.1"/>
    <property type="molecule type" value="Genomic_DNA"/>
</dbReference>
<sequence>VDELLEIRARQRTFEGAYARSALANLGYSLTILRLFDRRFFKIGILYAAMALLVLVCAYYRARFTDH</sequence>
<reference evidence="1" key="1">
    <citation type="submission" date="2021-02" db="EMBL/GenBank/DDBJ databases">
        <authorList>
            <consortium name="DOE Joint Genome Institute"/>
            <person name="Ahrendt S."/>
            <person name="Looney B.P."/>
            <person name="Miyauchi S."/>
            <person name="Morin E."/>
            <person name="Drula E."/>
            <person name="Courty P.E."/>
            <person name="Chicoki N."/>
            <person name="Fauchery L."/>
            <person name="Kohler A."/>
            <person name="Kuo A."/>
            <person name="Labutti K."/>
            <person name="Pangilinan J."/>
            <person name="Lipzen A."/>
            <person name="Riley R."/>
            <person name="Andreopoulos W."/>
            <person name="He G."/>
            <person name="Johnson J."/>
            <person name="Barry K.W."/>
            <person name="Grigoriev I.V."/>
            <person name="Nagy L."/>
            <person name="Hibbett D."/>
            <person name="Henrissat B."/>
            <person name="Matheny P.B."/>
            <person name="Labbe J."/>
            <person name="Martin F."/>
        </authorList>
    </citation>
    <scope>NUCLEOTIDE SEQUENCE</scope>
    <source>
        <strain evidence="1">EC-137</strain>
    </source>
</reference>
<evidence type="ECO:0000313" key="1">
    <source>
        <dbReference type="EMBL" id="KAI0034431.1"/>
    </source>
</evidence>
<reference evidence="1" key="2">
    <citation type="journal article" date="2022" name="New Phytol.">
        <title>Evolutionary transition to the ectomycorrhizal habit in the genomes of a hyperdiverse lineage of mushroom-forming fungi.</title>
        <authorList>
            <person name="Looney B."/>
            <person name="Miyauchi S."/>
            <person name="Morin E."/>
            <person name="Drula E."/>
            <person name="Courty P.E."/>
            <person name="Kohler A."/>
            <person name="Kuo A."/>
            <person name="LaButti K."/>
            <person name="Pangilinan J."/>
            <person name="Lipzen A."/>
            <person name="Riley R."/>
            <person name="Andreopoulos W."/>
            <person name="He G."/>
            <person name="Johnson J."/>
            <person name="Nolan M."/>
            <person name="Tritt A."/>
            <person name="Barry K.W."/>
            <person name="Grigoriev I.V."/>
            <person name="Nagy L.G."/>
            <person name="Hibbett D."/>
            <person name="Henrissat B."/>
            <person name="Matheny P.B."/>
            <person name="Labbe J."/>
            <person name="Martin F.M."/>
        </authorList>
    </citation>
    <scope>NUCLEOTIDE SEQUENCE</scope>
    <source>
        <strain evidence="1">EC-137</strain>
    </source>
</reference>
<protein>
    <submittedName>
        <fullName evidence="1">Uncharacterized protein</fullName>
    </submittedName>
</protein>
<gene>
    <name evidence="1" type="ORF">K488DRAFT_11492</name>
</gene>
<feature type="non-terminal residue" evidence="1">
    <location>
        <position position="1"/>
    </location>
</feature>
<comment type="caution">
    <text evidence="1">The sequence shown here is derived from an EMBL/GenBank/DDBJ whole genome shotgun (WGS) entry which is preliminary data.</text>
</comment>